<dbReference type="InterPro" id="IPR004704">
    <property type="entry name" value="PTS_IID_man"/>
</dbReference>
<feature type="transmembrane region" description="Helical" evidence="1">
    <location>
        <begin position="99"/>
        <end position="122"/>
    </location>
</feature>
<proteinExistence type="predicted"/>
<feature type="transmembrane region" description="Helical" evidence="1">
    <location>
        <begin position="134"/>
        <end position="158"/>
    </location>
</feature>
<protein>
    <submittedName>
        <fullName evidence="2">PTS system mannose/fructose/sorbose family IID component</fullName>
    </submittedName>
</protein>
<accession>Q313K4</accession>
<sequence>MALDARTLLRCFLRTYTVGAAFNTRGMQNIGLVHAMEPGLAAIYPDPVKRREARKKYIRHYNTHPFWTPLLVGTFLSLEAGIAAQTFPPQILRNLKDTTAYTLSAIGDSVFGGTMLVSWSLATCSLLVAGYQSAAFALGLFLFTALQAFKLFTFIAGLREGLKVLNRLRNWNLINWGERLKSGNAVLAAVLLWQLFPAHDRPALWAAACAALGLFAALVGRLHMSRMLLLFIFTAVILALPFATAYVPVEWHLFWQPAD</sequence>
<dbReference type="STRING" id="207559.Dde_1091"/>
<keyword evidence="1" id="KW-0812">Transmembrane</keyword>
<evidence type="ECO:0000313" key="2">
    <source>
        <dbReference type="EMBL" id="ABB37892.1"/>
    </source>
</evidence>
<dbReference type="EMBL" id="CP000112">
    <property type="protein sequence ID" value="ABB37892.1"/>
    <property type="molecule type" value="Genomic_DNA"/>
</dbReference>
<gene>
    <name evidence="2" type="ordered locus">Dde_1091</name>
</gene>
<reference evidence="2 3" key="1">
    <citation type="journal article" date="2011" name="J. Bacteriol.">
        <title>Complete genome sequence and updated annotation of Desulfovibrio alaskensis G20.</title>
        <authorList>
            <person name="Hauser L.J."/>
            <person name="Land M.L."/>
            <person name="Brown S.D."/>
            <person name="Larimer F."/>
            <person name="Keller K.L."/>
            <person name="Rapp-Giles B.J."/>
            <person name="Price M.N."/>
            <person name="Lin M."/>
            <person name="Bruce D.C."/>
            <person name="Detter J.C."/>
            <person name="Tapia R."/>
            <person name="Han C.S."/>
            <person name="Goodwin L.A."/>
            <person name="Cheng J.F."/>
            <person name="Pitluck S."/>
            <person name="Copeland A."/>
            <person name="Lucas S."/>
            <person name="Nolan M."/>
            <person name="Lapidus A.L."/>
            <person name="Palumbo A.V."/>
            <person name="Wall J.D."/>
        </authorList>
    </citation>
    <scope>NUCLEOTIDE SEQUENCE [LARGE SCALE GENOMIC DNA]</scope>
    <source>
        <strain evidence="3">ATCC BAA 1058 / DSM 17464 / G20</strain>
    </source>
</reference>
<dbReference type="GO" id="GO:0016020">
    <property type="term" value="C:membrane"/>
    <property type="evidence" value="ECO:0007669"/>
    <property type="project" value="InterPro"/>
</dbReference>
<feature type="transmembrane region" description="Helical" evidence="1">
    <location>
        <begin position="66"/>
        <end position="87"/>
    </location>
</feature>
<dbReference type="KEGG" id="dde:Dde_1091"/>
<dbReference type="Proteomes" id="UP000002710">
    <property type="component" value="Chromosome"/>
</dbReference>
<keyword evidence="1" id="KW-1133">Transmembrane helix</keyword>
<dbReference type="PROSITE" id="PS51108">
    <property type="entry name" value="PTS_EIID"/>
    <property type="match status" value="1"/>
</dbReference>
<evidence type="ECO:0000313" key="3">
    <source>
        <dbReference type="Proteomes" id="UP000002710"/>
    </source>
</evidence>
<dbReference type="RefSeq" id="WP_011367122.1">
    <property type="nucleotide sequence ID" value="NC_007519.1"/>
</dbReference>
<evidence type="ECO:0000256" key="1">
    <source>
        <dbReference type="SAM" id="Phobius"/>
    </source>
</evidence>
<dbReference type="HOGENOM" id="CLU_076313_0_0_7"/>
<dbReference type="GO" id="GO:0009401">
    <property type="term" value="P:phosphoenolpyruvate-dependent sugar phosphotransferase system"/>
    <property type="evidence" value="ECO:0007669"/>
    <property type="project" value="InterPro"/>
</dbReference>
<dbReference type="eggNOG" id="COG3716">
    <property type="taxonomic scope" value="Bacteria"/>
</dbReference>
<feature type="transmembrane region" description="Helical" evidence="1">
    <location>
        <begin position="227"/>
        <end position="249"/>
    </location>
</feature>
<keyword evidence="3" id="KW-1185">Reference proteome</keyword>
<dbReference type="Pfam" id="PF03613">
    <property type="entry name" value="EIID-AGA"/>
    <property type="match status" value="1"/>
</dbReference>
<keyword evidence="1" id="KW-0472">Membrane</keyword>
<dbReference type="AlphaFoldDB" id="Q313K4"/>
<name>Q313K4_OLEA2</name>
<feature type="transmembrane region" description="Helical" evidence="1">
    <location>
        <begin position="202"/>
        <end position="220"/>
    </location>
</feature>
<organism evidence="2 3">
    <name type="scientific">Oleidesulfovibrio alaskensis (strain ATCC BAA-1058 / DSM 17464 / G20)</name>
    <name type="common">Desulfovibrio alaskensis</name>
    <dbReference type="NCBI Taxonomy" id="207559"/>
    <lineage>
        <taxon>Bacteria</taxon>
        <taxon>Pseudomonadati</taxon>
        <taxon>Thermodesulfobacteriota</taxon>
        <taxon>Desulfovibrionia</taxon>
        <taxon>Desulfovibrionales</taxon>
        <taxon>Desulfovibrionaceae</taxon>
        <taxon>Oleidesulfovibrio</taxon>
    </lineage>
</organism>